<protein>
    <submittedName>
        <fullName evidence="2">Uncharacterized protein</fullName>
    </submittedName>
</protein>
<comment type="caution">
    <text evidence="2">The sequence shown here is derived from an EMBL/GenBank/DDBJ whole genome shotgun (WGS) entry which is preliminary data.</text>
</comment>
<sequence>MKLTPVAYGCEVESIFLNVEAVNTHRDRPVIPTDNHQSPAVDEPHSSSDPQTKVHSTAPDSPTKQKLLFSSTTMENT</sequence>
<organism evidence="2 3">
    <name type="scientific">Cirrhinus molitorella</name>
    <name type="common">mud carp</name>
    <dbReference type="NCBI Taxonomy" id="172907"/>
    <lineage>
        <taxon>Eukaryota</taxon>
        <taxon>Metazoa</taxon>
        <taxon>Chordata</taxon>
        <taxon>Craniata</taxon>
        <taxon>Vertebrata</taxon>
        <taxon>Euteleostomi</taxon>
        <taxon>Actinopterygii</taxon>
        <taxon>Neopterygii</taxon>
        <taxon>Teleostei</taxon>
        <taxon>Ostariophysi</taxon>
        <taxon>Cypriniformes</taxon>
        <taxon>Cyprinidae</taxon>
        <taxon>Labeoninae</taxon>
        <taxon>Labeonini</taxon>
        <taxon>Cirrhinus</taxon>
    </lineage>
</organism>
<evidence type="ECO:0000256" key="1">
    <source>
        <dbReference type="SAM" id="MobiDB-lite"/>
    </source>
</evidence>
<proteinExistence type="predicted"/>
<evidence type="ECO:0000313" key="2">
    <source>
        <dbReference type="EMBL" id="KAL1249531.1"/>
    </source>
</evidence>
<accession>A0ABR3L9E5</accession>
<reference evidence="2 3" key="1">
    <citation type="submission" date="2023-09" db="EMBL/GenBank/DDBJ databases">
        <authorList>
            <person name="Wang M."/>
        </authorList>
    </citation>
    <scope>NUCLEOTIDE SEQUENCE [LARGE SCALE GENOMIC DNA]</scope>
    <source>
        <strain evidence="2">GT-2023</strain>
        <tissue evidence="2">Liver</tissue>
    </source>
</reference>
<keyword evidence="3" id="KW-1185">Reference proteome</keyword>
<name>A0ABR3L9E5_9TELE</name>
<dbReference type="EMBL" id="JAYMGO010000023">
    <property type="protein sequence ID" value="KAL1249531.1"/>
    <property type="molecule type" value="Genomic_DNA"/>
</dbReference>
<feature type="compositionally biased region" description="Polar residues" evidence="1">
    <location>
        <begin position="47"/>
        <end position="77"/>
    </location>
</feature>
<dbReference type="Proteomes" id="UP001558613">
    <property type="component" value="Unassembled WGS sequence"/>
</dbReference>
<feature type="region of interest" description="Disordered" evidence="1">
    <location>
        <begin position="23"/>
        <end position="77"/>
    </location>
</feature>
<evidence type="ECO:0000313" key="3">
    <source>
        <dbReference type="Proteomes" id="UP001558613"/>
    </source>
</evidence>
<gene>
    <name evidence="2" type="ORF">QQF64_020536</name>
</gene>